<evidence type="ECO:0000313" key="4">
    <source>
        <dbReference type="Proteomes" id="UP000199215"/>
    </source>
</evidence>
<dbReference type="Gene3D" id="3.40.50.620">
    <property type="entry name" value="HUPs"/>
    <property type="match status" value="1"/>
</dbReference>
<comment type="similarity">
    <text evidence="1">Belongs to the universal stress protein A family.</text>
</comment>
<accession>A0A1H6JDM5</accession>
<protein>
    <submittedName>
        <fullName evidence="3">Nucleotide-binding universal stress protein, UspA family</fullName>
    </submittedName>
</protein>
<dbReference type="AlphaFoldDB" id="A0A1H6JDM5"/>
<dbReference type="CDD" id="cd23659">
    <property type="entry name" value="USP_At3g01520-like"/>
    <property type="match status" value="1"/>
</dbReference>
<evidence type="ECO:0000313" key="3">
    <source>
        <dbReference type="EMBL" id="SEH56952.1"/>
    </source>
</evidence>
<dbReference type="EMBL" id="FNWU01000008">
    <property type="protein sequence ID" value="SEH56952.1"/>
    <property type="molecule type" value="Genomic_DNA"/>
</dbReference>
<feature type="domain" description="UspA" evidence="2">
    <location>
        <begin position="1"/>
        <end position="139"/>
    </location>
</feature>
<proteinExistence type="inferred from homology"/>
<dbReference type="SUPFAM" id="SSF52402">
    <property type="entry name" value="Adenine nucleotide alpha hydrolases-like"/>
    <property type="match status" value="1"/>
</dbReference>
<dbReference type="Proteomes" id="UP000199215">
    <property type="component" value="Unassembled WGS sequence"/>
</dbReference>
<dbReference type="InterPro" id="IPR014729">
    <property type="entry name" value="Rossmann-like_a/b/a_fold"/>
</dbReference>
<dbReference type="OrthoDB" id="105697at2157"/>
<dbReference type="Pfam" id="PF00582">
    <property type="entry name" value="Usp"/>
    <property type="match status" value="1"/>
</dbReference>
<dbReference type="PRINTS" id="PR01438">
    <property type="entry name" value="UNVRSLSTRESS"/>
</dbReference>
<evidence type="ECO:0000256" key="1">
    <source>
        <dbReference type="ARBA" id="ARBA00008791"/>
    </source>
</evidence>
<dbReference type="RefSeq" id="WP_092817344.1">
    <property type="nucleotide sequence ID" value="NZ_FNWU01000008.1"/>
</dbReference>
<keyword evidence="4" id="KW-1185">Reference proteome</keyword>
<gene>
    <name evidence="3" type="ORF">SAMN05192561_10820</name>
</gene>
<name>A0A1H6JDM5_9EURY</name>
<organism evidence="3 4">
    <name type="scientific">Halopenitus malekzadehii</name>
    <dbReference type="NCBI Taxonomy" id="1267564"/>
    <lineage>
        <taxon>Archaea</taxon>
        <taxon>Methanobacteriati</taxon>
        <taxon>Methanobacteriota</taxon>
        <taxon>Stenosarchaea group</taxon>
        <taxon>Halobacteria</taxon>
        <taxon>Halobacteriales</taxon>
        <taxon>Haloferacaceae</taxon>
        <taxon>Halopenitus</taxon>
    </lineage>
</organism>
<reference evidence="3 4" key="1">
    <citation type="submission" date="2016-10" db="EMBL/GenBank/DDBJ databases">
        <authorList>
            <person name="de Groot N.N."/>
        </authorList>
    </citation>
    <scope>NUCLEOTIDE SEQUENCE [LARGE SCALE GENOMIC DNA]</scope>
    <source>
        <strain evidence="3 4">IBRC-M10418</strain>
    </source>
</reference>
<dbReference type="PANTHER" id="PTHR46268">
    <property type="entry name" value="STRESS RESPONSE PROTEIN NHAX"/>
    <property type="match status" value="1"/>
</dbReference>
<dbReference type="InterPro" id="IPR006015">
    <property type="entry name" value="Universal_stress_UspA"/>
</dbReference>
<evidence type="ECO:0000259" key="2">
    <source>
        <dbReference type="Pfam" id="PF00582"/>
    </source>
</evidence>
<dbReference type="PANTHER" id="PTHR46268:SF24">
    <property type="entry name" value="UNIVERSAL STRESS PROTEIN"/>
    <property type="match status" value="1"/>
</dbReference>
<sequence length="139" mass="14602">MVKRILVPVDGSDCSNEALQFAAEEWPAAELVLLHVINPARSSAGSELGVPGAVEQWYENATTRSETVLSNAAATVDRDVETLTEVGRPGNTIRDVAEAEDVDAIVIGSHGRTGVSRVLLGSVAEGVVRKASVPVTVVR</sequence>
<dbReference type="InterPro" id="IPR006016">
    <property type="entry name" value="UspA"/>
</dbReference>
<dbReference type="STRING" id="1267564.SAMN05192561_10820"/>